<proteinExistence type="inferred from homology"/>
<dbReference type="PANTHER" id="PTHR31087:SF3">
    <property type="entry name" value="PROTEIN LURP-ONE-RELATED 6"/>
    <property type="match status" value="1"/>
</dbReference>
<dbReference type="InterPro" id="IPR025659">
    <property type="entry name" value="Tubby-like_C"/>
</dbReference>
<feature type="non-terminal residue" evidence="2">
    <location>
        <position position="1"/>
    </location>
</feature>
<comment type="similarity">
    <text evidence="1">Belongs to the LOR family.</text>
</comment>
<sequence length="115" mass="12719">KGYAFDHEGSKKLVFTLKEPPSNSCLVRNSSIRISTETTARSSNFEVKGYFPDKDCIIVDPSGNIVAQIGVKKEIEDLMESKDLYHIVVKPGIDQAFIAGVIATLDYIYGESTRC</sequence>
<dbReference type="EMBL" id="BDQV01000150">
    <property type="protein sequence ID" value="GAY57020.1"/>
    <property type="molecule type" value="Genomic_DNA"/>
</dbReference>
<comment type="caution">
    <text evidence="2">The sequence shown here is derived from an EMBL/GenBank/DDBJ whole genome shotgun (WGS) entry which is preliminary data.</text>
</comment>
<dbReference type="Gene3D" id="2.40.160.200">
    <property type="entry name" value="LURP1-related"/>
    <property type="match status" value="1"/>
</dbReference>
<organism evidence="2 3">
    <name type="scientific">Citrus unshiu</name>
    <name type="common">Satsuma mandarin</name>
    <name type="synonym">Citrus nobilis var. unshiu</name>
    <dbReference type="NCBI Taxonomy" id="55188"/>
    <lineage>
        <taxon>Eukaryota</taxon>
        <taxon>Viridiplantae</taxon>
        <taxon>Streptophyta</taxon>
        <taxon>Embryophyta</taxon>
        <taxon>Tracheophyta</taxon>
        <taxon>Spermatophyta</taxon>
        <taxon>Magnoliopsida</taxon>
        <taxon>eudicotyledons</taxon>
        <taxon>Gunneridae</taxon>
        <taxon>Pentapetalae</taxon>
        <taxon>rosids</taxon>
        <taxon>malvids</taxon>
        <taxon>Sapindales</taxon>
        <taxon>Rutaceae</taxon>
        <taxon>Aurantioideae</taxon>
        <taxon>Citrus</taxon>
    </lineage>
</organism>
<gene>
    <name evidence="2" type="ORF">CUMW_176180</name>
</gene>
<dbReference type="PANTHER" id="PTHR31087">
    <property type="match status" value="1"/>
</dbReference>
<dbReference type="AlphaFoldDB" id="A0A2H5PXC2"/>
<protein>
    <submittedName>
        <fullName evidence="2">Uncharacterized protein</fullName>
    </submittedName>
</protein>
<name>A0A2H5PXC2_CITUN</name>
<evidence type="ECO:0000313" key="2">
    <source>
        <dbReference type="EMBL" id="GAY57020.1"/>
    </source>
</evidence>
<dbReference type="Proteomes" id="UP000236630">
    <property type="component" value="Unassembled WGS sequence"/>
</dbReference>
<dbReference type="STRING" id="55188.A0A2H5PXC2"/>
<dbReference type="InterPro" id="IPR038595">
    <property type="entry name" value="LOR_sf"/>
</dbReference>
<keyword evidence="3" id="KW-1185">Reference proteome</keyword>
<reference evidence="2 3" key="1">
    <citation type="journal article" date="2017" name="Front. Genet.">
        <title>Draft sequencing of the heterozygous diploid genome of Satsuma (Citrus unshiu Marc.) using a hybrid assembly approach.</title>
        <authorList>
            <person name="Shimizu T."/>
            <person name="Tanizawa Y."/>
            <person name="Mochizuki T."/>
            <person name="Nagasaki H."/>
            <person name="Yoshioka T."/>
            <person name="Toyoda A."/>
            <person name="Fujiyama A."/>
            <person name="Kaminuma E."/>
            <person name="Nakamura Y."/>
        </authorList>
    </citation>
    <scope>NUCLEOTIDE SEQUENCE [LARGE SCALE GENOMIC DNA]</scope>
    <source>
        <strain evidence="3">cv. Miyagawa wase</strain>
    </source>
</reference>
<evidence type="ECO:0000256" key="1">
    <source>
        <dbReference type="ARBA" id="ARBA00005437"/>
    </source>
</evidence>
<dbReference type="Pfam" id="PF04525">
    <property type="entry name" value="LOR"/>
    <property type="match status" value="1"/>
</dbReference>
<evidence type="ECO:0000313" key="3">
    <source>
        <dbReference type="Proteomes" id="UP000236630"/>
    </source>
</evidence>
<accession>A0A2H5PXC2</accession>
<dbReference type="SUPFAM" id="SSF54518">
    <property type="entry name" value="Tubby C-terminal domain-like"/>
    <property type="match status" value="1"/>
</dbReference>
<dbReference type="InterPro" id="IPR007612">
    <property type="entry name" value="LOR"/>
</dbReference>